<sequence>MIGRWLRQQRSLQQRVAILAALAVAAAVLITGGSAWLTARISLYDQLDQELQSLAVLTSQSISQDLSTMGGLNADALRTANVTIVVVRADGQQLHVPGVRQLDVGPAEVAVARLGSGSSSRTGQAGDGEEFRIVAVPMEVANSPERYALVIGRSLAPTSGLLRAMTVIVFIGGTLGVGVAAAAGAWIARSSLLPVRRLSEAVGRITRTDELEPIAVEGDDELGRLTRSFNTMLRSLSSSRDRQQRLIADASHELRTPLTSLRTNVELLVADERTGMLPPGARREILQDIAAQQVEFTTLVNDLVQLARDDKVHTEPEPVDMTRVISHALERARRRGPHITFEVNLAPLHLMGDPESLERAMTNLLDNAVKFSPADGTIRVWMEGTSIHIADEGPGISEADAPKVFDRFYRSDLSRNTPGSGLGLSIVKQAINSHGGTVSVHRAHHRDGSEAGAEFVVTLPGTRRRNDLYDD</sequence>
<dbReference type="CDD" id="cd06225">
    <property type="entry name" value="HAMP"/>
    <property type="match status" value="1"/>
</dbReference>
<dbReference type="Proteomes" id="UP000216300">
    <property type="component" value="Unassembled WGS sequence"/>
</dbReference>
<dbReference type="Pfam" id="PF00672">
    <property type="entry name" value="HAMP"/>
    <property type="match status" value="1"/>
</dbReference>
<evidence type="ECO:0000256" key="3">
    <source>
        <dbReference type="ARBA" id="ARBA00012438"/>
    </source>
</evidence>
<evidence type="ECO:0000256" key="4">
    <source>
        <dbReference type="ARBA" id="ARBA00022553"/>
    </source>
</evidence>
<dbReference type="SUPFAM" id="SSF158472">
    <property type="entry name" value="HAMP domain-like"/>
    <property type="match status" value="1"/>
</dbReference>
<dbReference type="SUPFAM" id="SSF55874">
    <property type="entry name" value="ATPase domain of HSP90 chaperone/DNA topoisomerase II/histidine kinase"/>
    <property type="match status" value="1"/>
</dbReference>
<dbReference type="OrthoDB" id="9786919at2"/>
<dbReference type="Pfam" id="PF00512">
    <property type="entry name" value="HisKA"/>
    <property type="match status" value="1"/>
</dbReference>
<dbReference type="PANTHER" id="PTHR45436:SF5">
    <property type="entry name" value="SENSOR HISTIDINE KINASE TRCS"/>
    <property type="match status" value="1"/>
</dbReference>
<dbReference type="AlphaFoldDB" id="A0A255EF51"/>
<name>A0A255EF51_9ACTN</name>
<feature type="domain" description="HAMP" evidence="13">
    <location>
        <begin position="189"/>
        <end position="241"/>
    </location>
</feature>
<feature type="transmembrane region" description="Helical" evidence="11">
    <location>
        <begin position="164"/>
        <end position="188"/>
    </location>
</feature>
<dbReference type="CDD" id="cd00082">
    <property type="entry name" value="HisKA"/>
    <property type="match status" value="1"/>
</dbReference>
<dbReference type="PANTHER" id="PTHR45436">
    <property type="entry name" value="SENSOR HISTIDINE KINASE YKOH"/>
    <property type="match status" value="1"/>
</dbReference>
<keyword evidence="9" id="KW-0902">Two-component regulatory system</keyword>
<dbReference type="InterPro" id="IPR036097">
    <property type="entry name" value="HisK_dim/P_sf"/>
</dbReference>
<comment type="catalytic activity">
    <reaction evidence="1">
        <text>ATP + protein L-histidine = ADP + protein N-phospho-L-histidine.</text>
        <dbReference type="EC" id="2.7.13.3"/>
    </reaction>
</comment>
<evidence type="ECO:0000256" key="6">
    <source>
        <dbReference type="ARBA" id="ARBA00022692"/>
    </source>
</evidence>
<evidence type="ECO:0000256" key="9">
    <source>
        <dbReference type="ARBA" id="ARBA00023012"/>
    </source>
</evidence>
<dbReference type="InterPro" id="IPR003661">
    <property type="entry name" value="HisK_dim/P_dom"/>
</dbReference>
<keyword evidence="10 11" id="KW-0472">Membrane</keyword>
<keyword evidence="6 11" id="KW-0812">Transmembrane</keyword>
<dbReference type="Gene3D" id="1.10.287.130">
    <property type="match status" value="1"/>
</dbReference>
<dbReference type="InterPro" id="IPR005467">
    <property type="entry name" value="His_kinase_dom"/>
</dbReference>
<evidence type="ECO:0000313" key="14">
    <source>
        <dbReference type="EMBL" id="OYN90174.1"/>
    </source>
</evidence>
<comment type="subcellular location">
    <subcellularLocation>
        <location evidence="2">Cell membrane</location>
    </subcellularLocation>
</comment>
<dbReference type="GO" id="GO:0000155">
    <property type="term" value="F:phosphorelay sensor kinase activity"/>
    <property type="evidence" value="ECO:0007669"/>
    <property type="project" value="InterPro"/>
</dbReference>
<accession>A0A255EF51</accession>
<dbReference type="RefSeq" id="WP_094454235.1">
    <property type="nucleotide sequence ID" value="NZ_NMVJ01000007.1"/>
</dbReference>
<keyword evidence="8 11" id="KW-1133">Transmembrane helix</keyword>
<keyword evidence="15" id="KW-1185">Reference proteome</keyword>
<dbReference type="SMART" id="SM00387">
    <property type="entry name" value="HATPase_c"/>
    <property type="match status" value="1"/>
</dbReference>
<keyword evidence="7 14" id="KW-0418">Kinase</keyword>
<reference evidence="14 15" key="1">
    <citation type="submission" date="2017-07" db="EMBL/GenBank/DDBJ databases">
        <title>Draft whole genome sequences of clinical Proprionibacteriaceae strains.</title>
        <authorList>
            <person name="Bernier A.-M."/>
            <person name="Bernard K."/>
            <person name="Domingo M.-C."/>
        </authorList>
    </citation>
    <scope>NUCLEOTIDE SEQUENCE [LARGE SCALE GENOMIC DNA]</scope>
    <source>
        <strain evidence="14 15">NML 150081</strain>
    </source>
</reference>
<dbReference type="InterPro" id="IPR036890">
    <property type="entry name" value="HATPase_C_sf"/>
</dbReference>
<dbReference type="PRINTS" id="PR00344">
    <property type="entry name" value="BCTRLSENSOR"/>
</dbReference>
<evidence type="ECO:0000256" key="10">
    <source>
        <dbReference type="ARBA" id="ARBA00023136"/>
    </source>
</evidence>
<dbReference type="EMBL" id="NMVJ01000007">
    <property type="protein sequence ID" value="OYN90174.1"/>
    <property type="molecule type" value="Genomic_DNA"/>
</dbReference>
<evidence type="ECO:0000256" key="7">
    <source>
        <dbReference type="ARBA" id="ARBA00022777"/>
    </source>
</evidence>
<dbReference type="PROSITE" id="PS50885">
    <property type="entry name" value="HAMP"/>
    <property type="match status" value="1"/>
</dbReference>
<dbReference type="InterPro" id="IPR003660">
    <property type="entry name" value="HAMP_dom"/>
</dbReference>
<dbReference type="SMART" id="SM00388">
    <property type="entry name" value="HisKA"/>
    <property type="match status" value="1"/>
</dbReference>
<dbReference type="SMART" id="SM00304">
    <property type="entry name" value="HAMP"/>
    <property type="match status" value="1"/>
</dbReference>
<dbReference type="Gene3D" id="6.10.340.10">
    <property type="match status" value="1"/>
</dbReference>
<dbReference type="Gene3D" id="3.30.565.10">
    <property type="entry name" value="Histidine kinase-like ATPase, C-terminal domain"/>
    <property type="match status" value="1"/>
</dbReference>
<dbReference type="Pfam" id="PF02518">
    <property type="entry name" value="HATPase_c"/>
    <property type="match status" value="1"/>
</dbReference>
<dbReference type="GO" id="GO:0005886">
    <property type="term" value="C:plasma membrane"/>
    <property type="evidence" value="ECO:0007669"/>
    <property type="project" value="UniProtKB-SubCell"/>
</dbReference>
<dbReference type="SUPFAM" id="SSF47384">
    <property type="entry name" value="Homodimeric domain of signal transducing histidine kinase"/>
    <property type="match status" value="1"/>
</dbReference>
<organism evidence="14 15">
    <name type="scientific">Parenemella sanctibonifatiensis</name>
    <dbReference type="NCBI Taxonomy" id="2016505"/>
    <lineage>
        <taxon>Bacteria</taxon>
        <taxon>Bacillati</taxon>
        <taxon>Actinomycetota</taxon>
        <taxon>Actinomycetes</taxon>
        <taxon>Propionibacteriales</taxon>
        <taxon>Propionibacteriaceae</taxon>
        <taxon>Parenemella</taxon>
    </lineage>
</organism>
<dbReference type="InterPro" id="IPR003594">
    <property type="entry name" value="HATPase_dom"/>
</dbReference>
<comment type="caution">
    <text evidence="14">The sequence shown here is derived from an EMBL/GenBank/DDBJ whole genome shotgun (WGS) entry which is preliminary data.</text>
</comment>
<evidence type="ECO:0000256" key="1">
    <source>
        <dbReference type="ARBA" id="ARBA00000085"/>
    </source>
</evidence>
<dbReference type="EC" id="2.7.13.3" evidence="3"/>
<dbReference type="PROSITE" id="PS50109">
    <property type="entry name" value="HIS_KIN"/>
    <property type="match status" value="1"/>
</dbReference>
<evidence type="ECO:0000259" key="12">
    <source>
        <dbReference type="PROSITE" id="PS50109"/>
    </source>
</evidence>
<evidence type="ECO:0000259" key="13">
    <source>
        <dbReference type="PROSITE" id="PS50885"/>
    </source>
</evidence>
<keyword evidence="4" id="KW-0597">Phosphoprotein</keyword>
<feature type="transmembrane region" description="Helical" evidence="11">
    <location>
        <begin position="16"/>
        <end position="37"/>
    </location>
</feature>
<evidence type="ECO:0000256" key="2">
    <source>
        <dbReference type="ARBA" id="ARBA00004236"/>
    </source>
</evidence>
<feature type="domain" description="Histidine kinase" evidence="12">
    <location>
        <begin position="249"/>
        <end position="463"/>
    </location>
</feature>
<evidence type="ECO:0000313" key="15">
    <source>
        <dbReference type="Proteomes" id="UP000216300"/>
    </source>
</evidence>
<evidence type="ECO:0000256" key="5">
    <source>
        <dbReference type="ARBA" id="ARBA00022679"/>
    </source>
</evidence>
<protein>
    <recommendedName>
        <fullName evidence="3">histidine kinase</fullName>
        <ecNumber evidence="3">2.7.13.3</ecNumber>
    </recommendedName>
</protein>
<evidence type="ECO:0000256" key="8">
    <source>
        <dbReference type="ARBA" id="ARBA00022989"/>
    </source>
</evidence>
<keyword evidence="5" id="KW-0808">Transferase</keyword>
<gene>
    <name evidence="14" type="ORF">CGZ91_08355</name>
</gene>
<evidence type="ECO:0000256" key="11">
    <source>
        <dbReference type="SAM" id="Phobius"/>
    </source>
</evidence>
<dbReference type="InterPro" id="IPR050428">
    <property type="entry name" value="TCS_sensor_his_kinase"/>
</dbReference>
<proteinExistence type="predicted"/>
<dbReference type="InterPro" id="IPR004358">
    <property type="entry name" value="Sig_transdc_His_kin-like_C"/>
</dbReference>
<dbReference type="CDD" id="cd00075">
    <property type="entry name" value="HATPase"/>
    <property type="match status" value="1"/>
</dbReference>